<keyword evidence="1" id="KW-0472">Membrane</keyword>
<dbReference type="EMBL" id="FXUL01000018">
    <property type="protein sequence ID" value="SMP72340.1"/>
    <property type="molecule type" value="Genomic_DNA"/>
</dbReference>
<name>A0ABY1QLJ2_9BURK</name>
<reference evidence="2 3" key="1">
    <citation type="submission" date="2017-05" db="EMBL/GenBank/DDBJ databases">
        <authorList>
            <person name="Varghese N."/>
            <person name="Submissions S."/>
        </authorList>
    </citation>
    <scope>NUCLEOTIDE SEQUENCE [LARGE SCALE GENOMIC DNA]</scope>
    <source>
        <strain evidence="2 3">DSM 26001</strain>
    </source>
</reference>
<keyword evidence="3" id="KW-1185">Reference proteome</keyword>
<evidence type="ECO:0000256" key="1">
    <source>
        <dbReference type="SAM" id="Phobius"/>
    </source>
</evidence>
<sequence length="147" mass="16398">MARSLPRIATIFVVAVLFNFPWEVGQMSLYVEEGDLLEFAVHCIVPSLGDGIILLTIFGIGLGVSRRSDWTDKPGTAGYALMLFSGFSIAVIIEWGAVYVIERWTYTNSMPRLPGLEVGLSPILQMIVLPPIIFGVTEWWLNLRLRV</sequence>
<gene>
    <name evidence="2" type="ORF">SAMN06295970_1182</name>
</gene>
<evidence type="ECO:0008006" key="4">
    <source>
        <dbReference type="Google" id="ProtNLM"/>
    </source>
</evidence>
<keyword evidence="1" id="KW-1133">Transmembrane helix</keyword>
<organism evidence="2 3">
    <name type="scientific">Noviherbaspirillum suwonense</name>
    <dbReference type="NCBI Taxonomy" id="1224511"/>
    <lineage>
        <taxon>Bacteria</taxon>
        <taxon>Pseudomonadati</taxon>
        <taxon>Pseudomonadota</taxon>
        <taxon>Betaproteobacteria</taxon>
        <taxon>Burkholderiales</taxon>
        <taxon>Oxalobacteraceae</taxon>
        <taxon>Noviherbaspirillum</taxon>
    </lineage>
</organism>
<dbReference type="Proteomes" id="UP001158049">
    <property type="component" value="Unassembled WGS sequence"/>
</dbReference>
<feature type="transmembrane region" description="Helical" evidence="1">
    <location>
        <begin position="36"/>
        <end position="64"/>
    </location>
</feature>
<comment type="caution">
    <text evidence="2">The sequence shown here is derived from an EMBL/GenBank/DDBJ whole genome shotgun (WGS) entry which is preliminary data.</text>
</comment>
<evidence type="ECO:0000313" key="2">
    <source>
        <dbReference type="EMBL" id="SMP72340.1"/>
    </source>
</evidence>
<feature type="transmembrane region" description="Helical" evidence="1">
    <location>
        <begin position="121"/>
        <end position="141"/>
    </location>
</feature>
<accession>A0ABY1QLJ2</accession>
<evidence type="ECO:0000313" key="3">
    <source>
        <dbReference type="Proteomes" id="UP001158049"/>
    </source>
</evidence>
<protein>
    <recommendedName>
        <fullName evidence="4">Rod shape-determining protein MreD</fullName>
    </recommendedName>
</protein>
<proteinExistence type="predicted"/>
<feature type="transmembrane region" description="Helical" evidence="1">
    <location>
        <begin position="76"/>
        <end position="101"/>
    </location>
</feature>
<keyword evidence="1" id="KW-0812">Transmembrane</keyword>